<keyword evidence="1" id="KW-0472">Membrane</keyword>
<evidence type="ECO:0000313" key="3">
    <source>
        <dbReference type="Proteomes" id="UP000026915"/>
    </source>
</evidence>
<proteinExistence type="predicted"/>
<reference evidence="2 3" key="1">
    <citation type="journal article" date="2013" name="Genome Biol.">
        <title>The genome sequence of the most widely cultivated cacao type and its use to identify candidate genes regulating pod color.</title>
        <authorList>
            <person name="Motamayor J.C."/>
            <person name="Mockaitis K."/>
            <person name="Schmutz J."/>
            <person name="Haiminen N."/>
            <person name="Iii D.L."/>
            <person name="Cornejo O."/>
            <person name="Findley S.D."/>
            <person name="Zheng P."/>
            <person name="Utro F."/>
            <person name="Royaert S."/>
            <person name="Saski C."/>
            <person name="Jenkins J."/>
            <person name="Podicheti R."/>
            <person name="Zhao M."/>
            <person name="Scheffler B.E."/>
            <person name="Stack J.C."/>
            <person name="Feltus F.A."/>
            <person name="Mustiga G.M."/>
            <person name="Amores F."/>
            <person name="Phillips W."/>
            <person name="Marelli J.P."/>
            <person name="May G.D."/>
            <person name="Shapiro H."/>
            <person name="Ma J."/>
            <person name="Bustamante C.D."/>
            <person name="Schnell R.J."/>
            <person name="Main D."/>
            <person name="Gilbert D."/>
            <person name="Parida L."/>
            <person name="Kuhn D.N."/>
        </authorList>
    </citation>
    <scope>NUCLEOTIDE SEQUENCE [LARGE SCALE GENOMIC DNA]</scope>
    <source>
        <strain evidence="3">cv. Matina 1-6</strain>
    </source>
</reference>
<sequence length="203" mass="22852">MHGNKPLMKRFYVVKYECDEFICFYIMLMCMLCIEWHYWVTIVTMRVWCGSAHDGDVVCRGSAHTDDIYHVRCGSAHDDIALCGVGVHMMILAMCGVGVHMSCKIHSHCSKKLLGAGGLTSPYFRCSENAFSLQRETLRWLGKVLVLDIAAAKFIIATMRNSQVLQDGLSYEEQPRNYIGSTSKMASLQGRCYGESIVAKPYN</sequence>
<protein>
    <submittedName>
        <fullName evidence="2">Uncharacterized protein</fullName>
    </submittedName>
</protein>
<keyword evidence="1" id="KW-1133">Transmembrane helix</keyword>
<dbReference type="InParanoid" id="A0A061FBL8"/>
<evidence type="ECO:0000256" key="1">
    <source>
        <dbReference type="SAM" id="Phobius"/>
    </source>
</evidence>
<keyword evidence="3" id="KW-1185">Reference proteome</keyword>
<dbReference type="EMBL" id="CM001885">
    <property type="protein sequence ID" value="EOY14293.1"/>
    <property type="molecule type" value="Genomic_DNA"/>
</dbReference>
<keyword evidence="1" id="KW-0812">Transmembrane</keyword>
<organism evidence="2 3">
    <name type="scientific">Theobroma cacao</name>
    <name type="common">Cacao</name>
    <name type="synonym">Cocoa</name>
    <dbReference type="NCBI Taxonomy" id="3641"/>
    <lineage>
        <taxon>Eukaryota</taxon>
        <taxon>Viridiplantae</taxon>
        <taxon>Streptophyta</taxon>
        <taxon>Embryophyta</taxon>
        <taxon>Tracheophyta</taxon>
        <taxon>Spermatophyta</taxon>
        <taxon>Magnoliopsida</taxon>
        <taxon>eudicotyledons</taxon>
        <taxon>Gunneridae</taxon>
        <taxon>Pentapetalae</taxon>
        <taxon>rosids</taxon>
        <taxon>malvids</taxon>
        <taxon>Malvales</taxon>
        <taxon>Malvaceae</taxon>
        <taxon>Byttnerioideae</taxon>
        <taxon>Theobroma</taxon>
    </lineage>
</organism>
<evidence type="ECO:0000313" key="2">
    <source>
        <dbReference type="EMBL" id="EOY14293.1"/>
    </source>
</evidence>
<dbReference type="AlphaFoldDB" id="A0A061FBL8"/>
<dbReference type="Proteomes" id="UP000026915">
    <property type="component" value="Chromosome 7"/>
</dbReference>
<dbReference type="HOGENOM" id="CLU_1350994_0_0_1"/>
<name>A0A061FBL8_THECC</name>
<feature type="transmembrane region" description="Helical" evidence="1">
    <location>
        <begin position="21"/>
        <end position="39"/>
    </location>
</feature>
<accession>A0A061FBL8</accession>
<dbReference type="Gramene" id="EOY14293">
    <property type="protein sequence ID" value="EOY14293"/>
    <property type="gene ID" value="TCM_033612"/>
</dbReference>
<gene>
    <name evidence="2" type="ORF">TCM_033612</name>
</gene>